<proteinExistence type="predicted"/>
<dbReference type="GO" id="GO:0007346">
    <property type="term" value="P:regulation of mitotic cell cycle"/>
    <property type="evidence" value="ECO:0007669"/>
    <property type="project" value="InterPro"/>
</dbReference>
<organism evidence="1 2">
    <name type="scientific">Castanea mollissima</name>
    <name type="common">Chinese chestnut</name>
    <dbReference type="NCBI Taxonomy" id="60419"/>
    <lineage>
        <taxon>Eukaryota</taxon>
        <taxon>Viridiplantae</taxon>
        <taxon>Streptophyta</taxon>
        <taxon>Embryophyta</taxon>
        <taxon>Tracheophyta</taxon>
        <taxon>Spermatophyta</taxon>
        <taxon>Magnoliopsida</taxon>
        <taxon>eudicotyledons</taxon>
        <taxon>Gunneridae</taxon>
        <taxon>Pentapetalae</taxon>
        <taxon>rosids</taxon>
        <taxon>fabids</taxon>
        <taxon>Fagales</taxon>
        <taxon>Fagaceae</taxon>
        <taxon>Castanea</taxon>
    </lineage>
</organism>
<dbReference type="PANTHER" id="PTHR35125">
    <property type="entry name" value="NEURON NAVIGATOR 1-LIKE-RELATED"/>
    <property type="match status" value="1"/>
</dbReference>
<dbReference type="PANTHER" id="PTHR35125:SF1">
    <property type="entry name" value="PROTEIN PATRONUS 2"/>
    <property type="match status" value="1"/>
</dbReference>
<dbReference type="Proteomes" id="UP000737018">
    <property type="component" value="Unassembled WGS sequence"/>
</dbReference>
<dbReference type="AlphaFoldDB" id="A0A8J4VTE2"/>
<dbReference type="OrthoDB" id="1916925at2759"/>
<gene>
    <name evidence="1" type="ORF">CMV_006470</name>
</gene>
<reference evidence="1" key="1">
    <citation type="submission" date="2020-03" db="EMBL/GenBank/DDBJ databases">
        <title>Castanea mollissima Vanexum genome sequencing.</title>
        <authorList>
            <person name="Staton M."/>
        </authorList>
    </citation>
    <scope>NUCLEOTIDE SEQUENCE</scope>
    <source>
        <tissue evidence="1">Leaf</tissue>
    </source>
</reference>
<name>A0A8J4VTE2_9ROSI</name>
<dbReference type="InterPro" id="IPR039326">
    <property type="entry name" value="Patronus"/>
</dbReference>
<protein>
    <submittedName>
        <fullName evidence="1">Uncharacterized protein</fullName>
    </submittedName>
</protein>
<evidence type="ECO:0000313" key="1">
    <source>
        <dbReference type="EMBL" id="KAF3969775.1"/>
    </source>
</evidence>
<accession>A0A8J4VTE2</accession>
<dbReference type="EMBL" id="JRKL02000611">
    <property type="protein sequence ID" value="KAF3969775.1"/>
    <property type="molecule type" value="Genomic_DNA"/>
</dbReference>
<evidence type="ECO:0000313" key="2">
    <source>
        <dbReference type="Proteomes" id="UP000737018"/>
    </source>
</evidence>
<sequence length="221" mass="24985">MHDNILNLTPFTPLSTSKHQDFCSVTKIVMATRFAQRQLIIPNENFDAHPKKKANVDGKVNDLKKTVTKKGGRKALNDITNKSSNIHIKETSTTIKNVPKKEELFNVAQEMFLHDHKKCVESQQQDGMNSFYLDLVLPGHGHGHDSVCTSEHQESKQAKADLYSPCCYPEPVELPMADWLESSTDWTSPPCSPLHWDSPPSTPFAWESEVVEFVLKQEVDI</sequence>
<comment type="caution">
    <text evidence="1">The sequence shown here is derived from an EMBL/GenBank/DDBJ whole genome shotgun (WGS) entry which is preliminary data.</text>
</comment>
<keyword evidence="2" id="KW-1185">Reference proteome</keyword>